<keyword evidence="2" id="KW-0560">Oxidoreductase</keyword>
<dbReference type="EMBL" id="JBGBPQ010000020">
    <property type="protein sequence ID" value="KAL1504072.1"/>
    <property type="molecule type" value="Genomic_DNA"/>
</dbReference>
<dbReference type="InterPro" id="IPR002347">
    <property type="entry name" value="SDR_fam"/>
</dbReference>
<dbReference type="PANTHER" id="PTHR42760:SF133">
    <property type="entry name" value="3-OXOACYL-[ACYL-CARRIER-PROTEIN] REDUCTASE"/>
    <property type="match status" value="1"/>
</dbReference>
<dbReference type="AlphaFoldDB" id="A0AB34IPD9"/>
<dbReference type="GO" id="GO:0048038">
    <property type="term" value="F:quinone binding"/>
    <property type="evidence" value="ECO:0007669"/>
    <property type="project" value="TreeGrafter"/>
</dbReference>
<proteinExistence type="inferred from homology"/>
<evidence type="ECO:0000313" key="4">
    <source>
        <dbReference type="EMBL" id="KAL1504072.1"/>
    </source>
</evidence>
<dbReference type="GO" id="GO:0006633">
    <property type="term" value="P:fatty acid biosynthetic process"/>
    <property type="evidence" value="ECO:0007669"/>
    <property type="project" value="TreeGrafter"/>
</dbReference>
<gene>
    <name evidence="4" type="ORF">AB1Y20_010482</name>
</gene>
<evidence type="ECO:0000256" key="1">
    <source>
        <dbReference type="ARBA" id="ARBA00006484"/>
    </source>
</evidence>
<dbReference type="InterPro" id="IPR036291">
    <property type="entry name" value="NAD(P)-bd_dom_sf"/>
</dbReference>
<sequence length="253" mass="26466">MQDFSGQVAVVTGGAQGIGLAVGTALARRGARVCLVDLSEARLHAALAQLQTDAPEQQGAIVQPCDVADAESSVRAVKEVLAAFGRIDVLVQAAGITGKTNVLTEDVEPANFDEVVRVNLRGIFLMCRAVLPVMVRQGYGRICNIASIAGKEGNAGMLAYSASKAAVIGLTKTIGKEYAEKGICCNALAPAVVRTAMVAAMPDAQVKYMTDKIPMKRTGELEEIASMVCFIVSKACSFTTGFIFDATGGRATY</sequence>
<evidence type="ECO:0000313" key="5">
    <source>
        <dbReference type="Proteomes" id="UP001515480"/>
    </source>
</evidence>
<keyword evidence="5" id="KW-1185">Reference proteome</keyword>
<comment type="caution">
    <text evidence="4">The sequence shown here is derived from an EMBL/GenBank/DDBJ whole genome shotgun (WGS) entry which is preliminary data.</text>
</comment>
<dbReference type="PROSITE" id="PS00061">
    <property type="entry name" value="ADH_SHORT"/>
    <property type="match status" value="1"/>
</dbReference>
<dbReference type="GO" id="GO:0016616">
    <property type="term" value="F:oxidoreductase activity, acting on the CH-OH group of donors, NAD or NADP as acceptor"/>
    <property type="evidence" value="ECO:0007669"/>
    <property type="project" value="TreeGrafter"/>
</dbReference>
<dbReference type="Gene3D" id="3.40.50.720">
    <property type="entry name" value="NAD(P)-binding Rossmann-like Domain"/>
    <property type="match status" value="1"/>
</dbReference>
<dbReference type="InterPro" id="IPR020904">
    <property type="entry name" value="Sc_DH/Rdtase_CS"/>
</dbReference>
<dbReference type="Proteomes" id="UP001515480">
    <property type="component" value="Unassembled WGS sequence"/>
</dbReference>
<name>A0AB34IPD9_PRYPA</name>
<dbReference type="PANTHER" id="PTHR42760">
    <property type="entry name" value="SHORT-CHAIN DEHYDROGENASES/REDUCTASES FAMILY MEMBER"/>
    <property type="match status" value="1"/>
</dbReference>
<comment type="similarity">
    <text evidence="1 3">Belongs to the short-chain dehydrogenases/reductases (SDR) family.</text>
</comment>
<evidence type="ECO:0000256" key="2">
    <source>
        <dbReference type="ARBA" id="ARBA00023002"/>
    </source>
</evidence>
<organism evidence="4 5">
    <name type="scientific">Prymnesium parvum</name>
    <name type="common">Toxic golden alga</name>
    <dbReference type="NCBI Taxonomy" id="97485"/>
    <lineage>
        <taxon>Eukaryota</taxon>
        <taxon>Haptista</taxon>
        <taxon>Haptophyta</taxon>
        <taxon>Prymnesiophyceae</taxon>
        <taxon>Prymnesiales</taxon>
        <taxon>Prymnesiaceae</taxon>
        <taxon>Prymnesium</taxon>
    </lineage>
</organism>
<dbReference type="FunFam" id="3.40.50.720:FF:000173">
    <property type="entry name" value="3-oxoacyl-[acyl-carrier protein] reductase"/>
    <property type="match status" value="1"/>
</dbReference>
<reference evidence="4 5" key="1">
    <citation type="journal article" date="2024" name="Science">
        <title>Giant polyketide synthase enzymes in the biosynthesis of giant marine polyether toxins.</title>
        <authorList>
            <person name="Fallon T.R."/>
            <person name="Shende V.V."/>
            <person name="Wierzbicki I.H."/>
            <person name="Pendleton A.L."/>
            <person name="Watervoot N.F."/>
            <person name="Auber R.P."/>
            <person name="Gonzalez D.J."/>
            <person name="Wisecaver J.H."/>
            <person name="Moore B.S."/>
        </authorList>
    </citation>
    <scope>NUCLEOTIDE SEQUENCE [LARGE SCALE GENOMIC DNA]</scope>
    <source>
        <strain evidence="4 5">12B1</strain>
    </source>
</reference>
<dbReference type="PRINTS" id="PR00080">
    <property type="entry name" value="SDRFAMILY"/>
</dbReference>
<protein>
    <submittedName>
        <fullName evidence="4">Uncharacterized protein</fullName>
    </submittedName>
</protein>
<dbReference type="Pfam" id="PF00106">
    <property type="entry name" value="adh_short"/>
    <property type="match status" value="1"/>
</dbReference>
<evidence type="ECO:0000256" key="3">
    <source>
        <dbReference type="RuleBase" id="RU000363"/>
    </source>
</evidence>
<dbReference type="PRINTS" id="PR00081">
    <property type="entry name" value="GDHRDH"/>
</dbReference>
<accession>A0AB34IPD9</accession>
<dbReference type="SUPFAM" id="SSF51735">
    <property type="entry name" value="NAD(P)-binding Rossmann-fold domains"/>
    <property type="match status" value="1"/>
</dbReference>